<evidence type="ECO:0000313" key="3">
    <source>
        <dbReference type="Proteomes" id="UP000028123"/>
    </source>
</evidence>
<dbReference type="AlphaFoldDB" id="A0A081P6Y0"/>
<dbReference type="SUPFAM" id="SSF46785">
    <property type="entry name" value="Winged helix' DNA-binding domain"/>
    <property type="match status" value="1"/>
</dbReference>
<dbReference type="InterPro" id="IPR036390">
    <property type="entry name" value="WH_DNA-bd_sf"/>
</dbReference>
<organism evidence="2 3">
    <name type="scientific">Paenibacillus tyrfis</name>
    <dbReference type="NCBI Taxonomy" id="1501230"/>
    <lineage>
        <taxon>Bacteria</taxon>
        <taxon>Bacillati</taxon>
        <taxon>Bacillota</taxon>
        <taxon>Bacilli</taxon>
        <taxon>Bacillales</taxon>
        <taxon>Paenibacillaceae</taxon>
        <taxon>Paenibacillus</taxon>
    </lineage>
</organism>
<gene>
    <name evidence="2" type="ORF">ET33_31870</name>
</gene>
<proteinExistence type="predicted"/>
<accession>A0A081P6Y0</accession>
<dbReference type="Pfam" id="PF03551">
    <property type="entry name" value="PadR"/>
    <property type="match status" value="1"/>
</dbReference>
<dbReference type="InterPro" id="IPR005149">
    <property type="entry name" value="Tscrpt_reg_PadR_N"/>
</dbReference>
<dbReference type="PANTHER" id="PTHR43252:SF7">
    <property type="entry name" value="TRANSCRIPTIONAL REGULATOR YQJI"/>
    <property type="match status" value="1"/>
</dbReference>
<comment type="caution">
    <text evidence="2">The sequence shown here is derived from an EMBL/GenBank/DDBJ whole genome shotgun (WGS) entry which is preliminary data.</text>
</comment>
<reference evidence="2 3" key="1">
    <citation type="submission" date="2014-06" db="EMBL/GenBank/DDBJ databases">
        <title>Draft genome sequence of Paenibacillus sp. MSt1.</title>
        <authorList>
            <person name="Aw Y.K."/>
            <person name="Ong K.S."/>
            <person name="Gan H.M."/>
            <person name="Lee S.M."/>
        </authorList>
    </citation>
    <scope>NUCLEOTIDE SEQUENCE [LARGE SCALE GENOMIC DNA]</scope>
    <source>
        <strain evidence="2 3">MSt1</strain>
    </source>
</reference>
<dbReference type="PANTHER" id="PTHR43252">
    <property type="entry name" value="TRANSCRIPTIONAL REGULATOR YQJI"/>
    <property type="match status" value="1"/>
</dbReference>
<dbReference type="eggNOG" id="COG1695">
    <property type="taxonomic scope" value="Bacteria"/>
</dbReference>
<name>A0A081P6Y0_9BACL</name>
<dbReference type="Gene3D" id="1.10.10.10">
    <property type="entry name" value="Winged helix-like DNA-binding domain superfamily/Winged helix DNA-binding domain"/>
    <property type="match status" value="1"/>
</dbReference>
<dbReference type="Proteomes" id="UP000028123">
    <property type="component" value="Unassembled WGS sequence"/>
</dbReference>
<protein>
    <submittedName>
        <fullName evidence="2">PadR family transcriptional regulator</fullName>
    </submittedName>
</protein>
<evidence type="ECO:0000313" key="2">
    <source>
        <dbReference type="EMBL" id="KEQ26453.1"/>
    </source>
</evidence>
<sequence>MSMKLVILGLLMEGDSHPYELRHKMKERAMLHYIKMQEGSLYYAIDTLNKEGYIEALEIVKESGRPDRTVYRITEEGRQLFHRLLLEQFESRAPVFHPMYAALVFAFHGDAQQIHAIIMQKIEEQRRIAALLHDIYEEHIPTVPRSVLHMMKGRWEHAVTELRWLERLAADAAAGRMYEFGKPLEE</sequence>
<dbReference type="EMBL" id="JNVM01000006">
    <property type="protein sequence ID" value="KEQ26453.1"/>
    <property type="molecule type" value="Genomic_DNA"/>
</dbReference>
<dbReference type="InterPro" id="IPR036388">
    <property type="entry name" value="WH-like_DNA-bd_sf"/>
</dbReference>
<keyword evidence="3" id="KW-1185">Reference proteome</keyword>
<dbReference type="OrthoDB" id="9808762at2"/>
<feature type="domain" description="Transcription regulator PadR N-terminal" evidence="1">
    <location>
        <begin position="7"/>
        <end position="82"/>
    </location>
</feature>
<evidence type="ECO:0000259" key="1">
    <source>
        <dbReference type="Pfam" id="PF03551"/>
    </source>
</evidence>